<evidence type="ECO:0000256" key="3">
    <source>
        <dbReference type="ARBA" id="ARBA00022695"/>
    </source>
</evidence>
<keyword evidence="3" id="KW-0548">Nucleotidyltransferase</keyword>
<dbReference type="Pfam" id="PF24626">
    <property type="entry name" value="SH3_Tf2-1"/>
    <property type="match status" value="1"/>
</dbReference>
<comment type="caution">
    <text evidence="11">The sequence shown here is derived from an EMBL/GenBank/DDBJ whole genome shotgun (WGS) entry which is preliminary data.</text>
</comment>
<dbReference type="SUPFAM" id="SSF56672">
    <property type="entry name" value="DNA/RNA polymerases"/>
    <property type="match status" value="1"/>
</dbReference>
<feature type="compositionally biased region" description="Basic and acidic residues" evidence="9">
    <location>
        <begin position="206"/>
        <end position="225"/>
    </location>
</feature>
<sequence length="894" mass="100845">MPPTMTTRSVGRPAAESRGGGTSRRAGSGGGRARGRLGDQGDGRIDGQGGQVSSQGSEVNDGVNGFPDFSTIIACRTYSPLLGCTYKEFLAYNPKEYNGKGGAIVYTCWIEKMESVHDMSGCRDSQRVKYTTGSFVGKALTCNKMQKLETNLWNHAMVGAGHAAYTDRFHELARNGGSNGAKTVQKAVQLAGTLTDEALRNGSIKKNPEKRGNKREPSKDGNGRKDNKRTKTGNDFTTTINPIRGGYTGTTPKCTIDSYHHPSETPCRSCFNCNRPGHFARDCRVVPRNVNPIITRNLGHGNQGNQARGRAFMLGAEEARQDPNIMTDIKPGDVGFSYHFEIASRGSFDIIIGMDWLSDHKAEIICHEKVVRIPLLDGKVLRVLGGKPKEKMRQLMSAKANEKKQEEIVVVRDFPEVFLDDLSGLPSIQEIEFRIELIPGAMPVAKSPYRLAPSELEVLSGQHKGLEDKFLGHVINGDGIHVDPSKIKAVKNWEVPRTPYEVCSFLGLAGYYHRFIEKFSKIAKPLTVLTQKSKTFDWGEEQEYAFQTLKDKLQLKIHEKNYTTHEQELGAVVFALKIWRHYLYGTNCVIYMDHKSLQNIFSQKELNMQQRHWIELFSDYDCEIRYHPGKANVGTDALSRKERVKAKRVRAMNMTLRLSIKDMILAAQKEASDESAGLQRGIDEMIELRSDGSLDRYWWPGMKKDIDVYMKKIAMDFVTKLHRTSGGHGTIWVIVDRLTKSAHFLPMREDCKIERLARLYLNEIVARHGVSISIISDLDSRFTLRFWQSMQSVRCASFEALYDRKCRSLIIWAEVEEGHLKRPELVQETTEKISQIKDRLKAARDHQKRFVGPFEIIEKVGLVAYGFDLLEELDGVHDTFHMSKLKKCLADPTQ</sequence>
<evidence type="ECO:0000256" key="1">
    <source>
        <dbReference type="ARBA" id="ARBA00012493"/>
    </source>
</evidence>
<evidence type="ECO:0000313" key="11">
    <source>
        <dbReference type="EMBL" id="GEU57069.1"/>
    </source>
</evidence>
<keyword evidence="7 11" id="KW-0695">RNA-directed DNA polymerase</keyword>
<dbReference type="InterPro" id="IPR043128">
    <property type="entry name" value="Rev_trsase/Diguanyl_cyclase"/>
</dbReference>
<feature type="domain" description="CCHC-type" evidence="10">
    <location>
        <begin position="270"/>
        <end position="284"/>
    </location>
</feature>
<proteinExistence type="predicted"/>
<evidence type="ECO:0000256" key="7">
    <source>
        <dbReference type="ARBA" id="ARBA00022918"/>
    </source>
</evidence>
<accession>A0A6L2L7G1</accession>
<evidence type="ECO:0000259" key="10">
    <source>
        <dbReference type="PROSITE" id="PS50158"/>
    </source>
</evidence>
<dbReference type="GO" id="GO:0008270">
    <property type="term" value="F:zinc ion binding"/>
    <property type="evidence" value="ECO:0007669"/>
    <property type="project" value="UniProtKB-KW"/>
</dbReference>
<organism evidence="11">
    <name type="scientific">Tanacetum cinerariifolium</name>
    <name type="common">Dalmatian daisy</name>
    <name type="synonym">Chrysanthemum cinerariifolium</name>
    <dbReference type="NCBI Taxonomy" id="118510"/>
    <lineage>
        <taxon>Eukaryota</taxon>
        <taxon>Viridiplantae</taxon>
        <taxon>Streptophyta</taxon>
        <taxon>Embryophyta</taxon>
        <taxon>Tracheophyta</taxon>
        <taxon>Spermatophyta</taxon>
        <taxon>Magnoliopsida</taxon>
        <taxon>eudicotyledons</taxon>
        <taxon>Gunneridae</taxon>
        <taxon>Pentapetalae</taxon>
        <taxon>asterids</taxon>
        <taxon>campanulids</taxon>
        <taxon>Asterales</taxon>
        <taxon>Asteraceae</taxon>
        <taxon>Asteroideae</taxon>
        <taxon>Anthemideae</taxon>
        <taxon>Anthemidinae</taxon>
        <taxon>Tanacetum</taxon>
    </lineage>
</organism>
<evidence type="ECO:0000256" key="9">
    <source>
        <dbReference type="SAM" id="MobiDB-lite"/>
    </source>
</evidence>
<dbReference type="PROSITE" id="PS50158">
    <property type="entry name" value="ZF_CCHC"/>
    <property type="match status" value="1"/>
</dbReference>
<keyword evidence="5" id="KW-0255">Endonuclease</keyword>
<dbReference type="InterPro" id="IPR036875">
    <property type="entry name" value="Znf_CCHC_sf"/>
</dbReference>
<dbReference type="InterPro" id="IPR036397">
    <property type="entry name" value="RNaseH_sf"/>
</dbReference>
<dbReference type="SUPFAM" id="SSF57756">
    <property type="entry name" value="Retrovirus zinc finger-like domains"/>
    <property type="match status" value="1"/>
</dbReference>
<keyword evidence="8" id="KW-0479">Metal-binding</keyword>
<keyword evidence="8" id="KW-0863">Zinc-finger</keyword>
<dbReference type="SUPFAM" id="SSF53098">
    <property type="entry name" value="Ribonuclease H-like"/>
    <property type="match status" value="1"/>
</dbReference>
<dbReference type="Gene3D" id="4.10.60.10">
    <property type="entry name" value="Zinc finger, CCHC-type"/>
    <property type="match status" value="1"/>
</dbReference>
<dbReference type="GO" id="GO:0016787">
    <property type="term" value="F:hydrolase activity"/>
    <property type="evidence" value="ECO:0007669"/>
    <property type="project" value="UniProtKB-KW"/>
</dbReference>
<evidence type="ECO:0000256" key="5">
    <source>
        <dbReference type="ARBA" id="ARBA00022759"/>
    </source>
</evidence>
<dbReference type="Gene3D" id="3.30.70.270">
    <property type="match status" value="1"/>
</dbReference>
<evidence type="ECO:0000256" key="8">
    <source>
        <dbReference type="PROSITE-ProRule" id="PRU00047"/>
    </source>
</evidence>
<evidence type="ECO:0000256" key="6">
    <source>
        <dbReference type="ARBA" id="ARBA00022801"/>
    </source>
</evidence>
<dbReference type="Pfam" id="PF08284">
    <property type="entry name" value="RVP_2"/>
    <property type="match status" value="1"/>
</dbReference>
<dbReference type="EMBL" id="BKCJ010003770">
    <property type="protein sequence ID" value="GEU57069.1"/>
    <property type="molecule type" value="Genomic_DNA"/>
</dbReference>
<feature type="region of interest" description="Disordered" evidence="9">
    <location>
        <begin position="195"/>
        <end position="244"/>
    </location>
</feature>
<dbReference type="InterPro" id="IPR001878">
    <property type="entry name" value="Znf_CCHC"/>
</dbReference>
<reference evidence="11" key="1">
    <citation type="journal article" date="2019" name="Sci. Rep.">
        <title>Draft genome of Tanacetum cinerariifolium, the natural source of mosquito coil.</title>
        <authorList>
            <person name="Yamashiro T."/>
            <person name="Shiraishi A."/>
            <person name="Satake H."/>
            <person name="Nakayama K."/>
        </authorList>
    </citation>
    <scope>NUCLEOTIDE SEQUENCE</scope>
</reference>
<evidence type="ECO:0000256" key="2">
    <source>
        <dbReference type="ARBA" id="ARBA00022679"/>
    </source>
</evidence>
<feature type="compositionally biased region" description="Basic and acidic residues" evidence="9">
    <location>
        <begin position="36"/>
        <end position="45"/>
    </location>
</feature>
<dbReference type="AlphaFoldDB" id="A0A6L2L7G1"/>
<dbReference type="Gene3D" id="3.30.420.10">
    <property type="entry name" value="Ribonuclease H-like superfamily/Ribonuclease H"/>
    <property type="match status" value="1"/>
</dbReference>
<keyword evidence="4" id="KW-0540">Nuclease</keyword>
<dbReference type="EC" id="2.7.7.49" evidence="1"/>
<dbReference type="PANTHER" id="PTHR34072:SF52">
    <property type="entry name" value="RIBONUCLEASE H"/>
    <property type="match status" value="1"/>
</dbReference>
<keyword evidence="8" id="KW-0862">Zinc</keyword>
<dbReference type="InterPro" id="IPR043502">
    <property type="entry name" value="DNA/RNA_pol_sf"/>
</dbReference>
<dbReference type="CDD" id="cd09274">
    <property type="entry name" value="RNase_HI_RT_Ty3"/>
    <property type="match status" value="1"/>
</dbReference>
<keyword evidence="2" id="KW-0808">Transferase</keyword>
<dbReference type="GO" id="GO:0004519">
    <property type="term" value="F:endonuclease activity"/>
    <property type="evidence" value="ECO:0007669"/>
    <property type="project" value="UniProtKB-KW"/>
</dbReference>
<dbReference type="Gene3D" id="2.40.70.10">
    <property type="entry name" value="Acid Proteases"/>
    <property type="match status" value="1"/>
</dbReference>
<dbReference type="PANTHER" id="PTHR34072">
    <property type="entry name" value="ENZYMATIC POLYPROTEIN-RELATED"/>
    <property type="match status" value="1"/>
</dbReference>
<dbReference type="InterPro" id="IPR041373">
    <property type="entry name" value="RT_RNaseH"/>
</dbReference>
<dbReference type="InterPro" id="IPR021109">
    <property type="entry name" value="Peptidase_aspartic_dom_sf"/>
</dbReference>
<dbReference type="InterPro" id="IPR056924">
    <property type="entry name" value="SH3_Tf2-1"/>
</dbReference>
<dbReference type="GO" id="GO:0003676">
    <property type="term" value="F:nucleic acid binding"/>
    <property type="evidence" value="ECO:0007669"/>
    <property type="project" value="InterPro"/>
</dbReference>
<protein>
    <recommendedName>
        <fullName evidence="1">RNA-directed DNA polymerase</fullName>
        <ecNumber evidence="1">2.7.7.49</ecNumber>
    </recommendedName>
</protein>
<keyword evidence="6" id="KW-0378">Hydrolase</keyword>
<name>A0A6L2L7G1_TANCI</name>
<dbReference type="FunFam" id="3.30.70.270:FF:000020">
    <property type="entry name" value="Transposon Tf2-6 polyprotein-like Protein"/>
    <property type="match status" value="1"/>
</dbReference>
<feature type="compositionally biased region" description="Gly residues" evidence="9">
    <location>
        <begin position="18"/>
        <end position="32"/>
    </location>
</feature>
<gene>
    <name evidence="11" type="ORF">Tci_029047</name>
</gene>
<feature type="region of interest" description="Disordered" evidence="9">
    <location>
        <begin position="1"/>
        <end position="61"/>
    </location>
</feature>
<dbReference type="Pfam" id="PF00098">
    <property type="entry name" value="zf-CCHC"/>
    <property type="match status" value="1"/>
</dbReference>
<dbReference type="InterPro" id="IPR012337">
    <property type="entry name" value="RNaseH-like_sf"/>
</dbReference>
<dbReference type="GO" id="GO:0003964">
    <property type="term" value="F:RNA-directed DNA polymerase activity"/>
    <property type="evidence" value="ECO:0007669"/>
    <property type="project" value="UniProtKB-KW"/>
</dbReference>
<dbReference type="SMART" id="SM00343">
    <property type="entry name" value="ZnF_C2HC"/>
    <property type="match status" value="1"/>
</dbReference>
<evidence type="ECO:0000256" key="4">
    <source>
        <dbReference type="ARBA" id="ARBA00022722"/>
    </source>
</evidence>
<dbReference type="Pfam" id="PF17917">
    <property type="entry name" value="RT_RNaseH"/>
    <property type="match status" value="1"/>
</dbReference>